<accession>A0A2T6BI01</accession>
<dbReference type="InterPro" id="IPR007543">
    <property type="entry name" value="LptD_C"/>
</dbReference>
<evidence type="ECO:0000313" key="5">
    <source>
        <dbReference type="Proteomes" id="UP000243978"/>
    </source>
</evidence>
<reference evidence="4 5" key="1">
    <citation type="submission" date="2018-04" db="EMBL/GenBank/DDBJ databases">
        <title>Genomic Encyclopedia of Archaeal and Bacterial Type Strains, Phase II (KMG-II): from individual species to whole genera.</title>
        <authorList>
            <person name="Goeker M."/>
        </authorList>
    </citation>
    <scope>NUCLEOTIDE SEQUENCE [LARGE SCALE GENOMIC DNA]</scope>
    <source>
        <strain evidence="4 5">DSM 100977</strain>
    </source>
</reference>
<dbReference type="InterPro" id="IPR045659">
    <property type="entry name" value="LptD_2"/>
</dbReference>
<dbReference type="PANTHER" id="PTHR30189">
    <property type="entry name" value="LPS-ASSEMBLY PROTEIN"/>
    <property type="match status" value="1"/>
</dbReference>
<dbReference type="Pfam" id="PF19838">
    <property type="entry name" value="LptD_2"/>
    <property type="match status" value="1"/>
</dbReference>
<sequence length="716" mass="79955" precursor="true">MRSLLFAVMLALAAPVMAQQSPEQTASLVADSVTFARDTGELSAQGNVEVLQDGVRLRAQSIRYNGETDRLVVTGPIYITDPSSDTVIAAEFAELSGDLRDGVLRSARVVYAQQLQLAAVELRRTEGRYTQLYKTVASSCHICENNPTPLWEIRSKRVVHDAEERQLYFDEATLRVLGVPVFYSPYLRLPDPSVERASGFLVPELRSNGDLGVGLRTPYFFTLGDHADLTLTPWLTSKGAKTLEARYRQKFRFGEIDLNGAVTDDNVANLDSRGYLFAEGSFVLPRGFTGKFDVELTSDQGYLLLYGFSDKDRLDSAISVERARRDEYIGAELIHYKSLRDEDDNKTIPTIVGDASYIKRFSPALLGGIATLTAETHGHFRRADDDPTNEGLSRDVVRLTTAAEWRRDWVMGNGMLLAVDTALYVDAYKIRQPRPDPVLAFDDQIEVTPYAAIEWRWPMLRQGARARHLLEPVVQLVITKDQRNHVDNEDSLLVEFDEANIFEFSRFPGADQREQGNRLNLGVTYTRLSNTGWSLGLTVGRILRDDDLSQFSGSTGLTGSSSDWLVAAQLKVGERFDLINRAVFDDQFSFARNEMRMSWTGDRHRLGSTFAWLEADTSEGRDMDTSELAIDGAYRVSRHWTLSSELRYDFVNDRTTRAGVGVSYQNECAKMDLSVSRRFTSSTSVSPTTDLNLSVQLAGFGARGIGGTSFARQCNG</sequence>
<keyword evidence="1" id="KW-0732">Signal</keyword>
<comment type="function">
    <text evidence="1">Involved in the assembly of lipopolysaccharide (LPS) at the surface of the outer membrane.</text>
</comment>
<feature type="domain" description="LPS-assembly protein LptD central" evidence="3">
    <location>
        <begin position="172"/>
        <end position="256"/>
    </location>
</feature>
<dbReference type="InterPro" id="IPR050218">
    <property type="entry name" value="LptD"/>
</dbReference>
<feature type="signal peptide" evidence="1">
    <location>
        <begin position="1"/>
        <end position="18"/>
    </location>
</feature>
<dbReference type="Gene3D" id="2.60.450.10">
    <property type="entry name" value="Lipopolysaccharide (LPS) transport protein A like domain"/>
    <property type="match status" value="1"/>
</dbReference>
<keyword evidence="1" id="KW-0472">Membrane</keyword>
<dbReference type="PANTHER" id="PTHR30189:SF1">
    <property type="entry name" value="LPS-ASSEMBLY PROTEIN LPTD"/>
    <property type="match status" value="1"/>
</dbReference>
<comment type="similarity">
    <text evidence="1">Belongs to the LptD family.</text>
</comment>
<dbReference type="GO" id="GO:0043165">
    <property type="term" value="P:Gram-negative-bacterium-type cell outer membrane assembly"/>
    <property type="evidence" value="ECO:0007669"/>
    <property type="project" value="UniProtKB-UniRule"/>
</dbReference>
<proteinExistence type="inferred from homology"/>
<comment type="subunit">
    <text evidence="1">Component of the lipopolysaccharide transport and assembly complex.</text>
</comment>
<keyword evidence="5" id="KW-1185">Reference proteome</keyword>
<dbReference type="GO" id="GO:0009279">
    <property type="term" value="C:cell outer membrane"/>
    <property type="evidence" value="ECO:0007669"/>
    <property type="project" value="UniProtKB-SubCell"/>
</dbReference>
<evidence type="ECO:0000256" key="1">
    <source>
        <dbReference type="HAMAP-Rule" id="MF_01411"/>
    </source>
</evidence>
<comment type="caution">
    <text evidence="4">The sequence shown here is derived from an EMBL/GenBank/DDBJ whole genome shotgun (WGS) entry which is preliminary data.</text>
</comment>
<dbReference type="AlphaFoldDB" id="A0A2T6BI01"/>
<name>A0A2T6BI01_9RHOB</name>
<dbReference type="HAMAP" id="MF_01411">
    <property type="entry name" value="LPS_assembly_LptD"/>
    <property type="match status" value="1"/>
</dbReference>
<dbReference type="OrthoDB" id="9760225at2"/>
<dbReference type="EMBL" id="QBKS01000001">
    <property type="protein sequence ID" value="PTX55691.1"/>
    <property type="molecule type" value="Genomic_DNA"/>
</dbReference>
<comment type="caution">
    <text evidence="1">Lacks conserved residue(s) required for the propagation of feature annotation.</text>
</comment>
<dbReference type="RefSeq" id="WP_158269888.1">
    <property type="nucleotide sequence ID" value="NZ_QBKS01000001.1"/>
</dbReference>
<feature type="chain" id="PRO_5015791740" description="LPS-assembly protein LptD" evidence="1">
    <location>
        <begin position="19"/>
        <end position="716"/>
    </location>
</feature>
<dbReference type="Pfam" id="PF04453">
    <property type="entry name" value="LptD"/>
    <property type="match status" value="1"/>
</dbReference>
<dbReference type="Proteomes" id="UP000243978">
    <property type="component" value="Unassembled WGS sequence"/>
</dbReference>
<dbReference type="GO" id="GO:1990351">
    <property type="term" value="C:transporter complex"/>
    <property type="evidence" value="ECO:0007669"/>
    <property type="project" value="TreeGrafter"/>
</dbReference>
<evidence type="ECO:0000259" key="3">
    <source>
        <dbReference type="Pfam" id="PF19838"/>
    </source>
</evidence>
<feature type="domain" description="LptD C-terminal" evidence="2">
    <location>
        <begin position="272"/>
        <end position="604"/>
    </location>
</feature>
<evidence type="ECO:0000259" key="2">
    <source>
        <dbReference type="Pfam" id="PF04453"/>
    </source>
</evidence>
<dbReference type="GO" id="GO:0015920">
    <property type="term" value="P:lipopolysaccharide transport"/>
    <property type="evidence" value="ECO:0007669"/>
    <property type="project" value="InterPro"/>
</dbReference>
<comment type="subcellular location">
    <subcellularLocation>
        <location evidence="1">Cell outer membrane</location>
    </subcellularLocation>
</comment>
<organism evidence="4 5">
    <name type="scientific">Litoreibacter ponti</name>
    <dbReference type="NCBI Taxonomy" id="1510457"/>
    <lineage>
        <taxon>Bacteria</taxon>
        <taxon>Pseudomonadati</taxon>
        <taxon>Pseudomonadota</taxon>
        <taxon>Alphaproteobacteria</taxon>
        <taxon>Rhodobacterales</taxon>
        <taxon>Roseobacteraceae</taxon>
        <taxon>Litoreibacter</taxon>
    </lineage>
</organism>
<evidence type="ECO:0000313" key="4">
    <source>
        <dbReference type="EMBL" id="PTX55691.1"/>
    </source>
</evidence>
<gene>
    <name evidence="1" type="primary">lptD</name>
    <name evidence="4" type="ORF">C8N43_0331</name>
</gene>
<protein>
    <recommendedName>
        <fullName evidence="1">LPS-assembly protein LptD</fullName>
    </recommendedName>
</protein>
<dbReference type="InterPro" id="IPR020889">
    <property type="entry name" value="LipoPS_assembly_LptD"/>
</dbReference>
<keyword evidence="1" id="KW-0998">Cell outer membrane</keyword>